<dbReference type="Gene3D" id="3.40.190.10">
    <property type="entry name" value="Periplasmic binding protein-like II"/>
    <property type="match status" value="2"/>
</dbReference>
<dbReference type="SUPFAM" id="SSF53850">
    <property type="entry name" value="Periplasmic binding protein-like II"/>
    <property type="match status" value="1"/>
</dbReference>
<dbReference type="CDD" id="cd00996">
    <property type="entry name" value="PBP2_AatB_like"/>
    <property type="match status" value="1"/>
</dbReference>
<feature type="signal peptide" evidence="5">
    <location>
        <begin position="1"/>
        <end position="19"/>
    </location>
</feature>
<keyword evidence="9" id="KW-1185">Reference proteome</keyword>
<evidence type="ECO:0000256" key="4">
    <source>
        <dbReference type="RuleBase" id="RU003744"/>
    </source>
</evidence>
<dbReference type="PANTHER" id="PTHR35936">
    <property type="entry name" value="MEMBRANE-BOUND LYTIC MUREIN TRANSGLYCOSYLASE F"/>
    <property type="match status" value="1"/>
</dbReference>
<sequence length="271" mass="29323">MKKKSILAMIMVAAFALTACGGGGGDTSAPAGDSSAPAASGNETLIVGFDQSFPPMGFKDAKGEFTGFDIELAKLAAEKMGYDISLQPIDWDSKDAELDTGNINCIWNGFTMTGREDKYTFSKPYMQNRQVLVVKKDSDIKALADLKGKTIELQQGSTAENALNDNGDFKDSLGTVTMVPENMTALTDLEQGSCDAVLMDEVVARYNIAQGREFKVLDEAMSEEEYAVGFKLGNEDLAKKVDAALEELAKEGKLKELSEKYFKEDITLLGK</sequence>
<dbReference type="SMART" id="SM00079">
    <property type="entry name" value="PBPe"/>
    <property type="match status" value="1"/>
</dbReference>
<feature type="domain" description="Solute-binding protein family 3/N-terminal" evidence="6">
    <location>
        <begin position="44"/>
        <end position="265"/>
    </location>
</feature>
<evidence type="ECO:0000259" key="6">
    <source>
        <dbReference type="SMART" id="SM00062"/>
    </source>
</evidence>
<dbReference type="SMART" id="SM00062">
    <property type="entry name" value="PBPb"/>
    <property type="match status" value="1"/>
</dbReference>
<evidence type="ECO:0000256" key="2">
    <source>
        <dbReference type="ARBA" id="ARBA00010333"/>
    </source>
</evidence>
<gene>
    <name evidence="8" type="ORF">ACKQTC_04830</name>
</gene>
<dbReference type="InterPro" id="IPR018313">
    <property type="entry name" value="SBP_3_CS"/>
</dbReference>
<evidence type="ECO:0000259" key="7">
    <source>
        <dbReference type="SMART" id="SM00079"/>
    </source>
</evidence>
<dbReference type="Pfam" id="PF00497">
    <property type="entry name" value="SBP_bac_3"/>
    <property type="match status" value="1"/>
</dbReference>
<evidence type="ECO:0000313" key="8">
    <source>
        <dbReference type="EMBL" id="MFM9413688.1"/>
    </source>
</evidence>
<accession>A0ABW9GZY7</accession>
<comment type="similarity">
    <text evidence="2 4">Belongs to the bacterial solute-binding protein 3 family.</text>
</comment>
<comment type="subcellular location">
    <subcellularLocation>
        <location evidence="1">Cell envelope</location>
    </subcellularLocation>
</comment>
<dbReference type="InterPro" id="IPR001638">
    <property type="entry name" value="Solute-binding_3/MltF_N"/>
</dbReference>
<dbReference type="RefSeq" id="WP_408977305.1">
    <property type="nucleotide sequence ID" value="NZ_JBJUVG010000005.1"/>
</dbReference>
<dbReference type="EMBL" id="JBJUVG010000005">
    <property type="protein sequence ID" value="MFM9413688.1"/>
    <property type="molecule type" value="Genomic_DNA"/>
</dbReference>
<protein>
    <submittedName>
        <fullName evidence="8">Transporter substrate-binding domain-containing protein</fullName>
    </submittedName>
</protein>
<dbReference type="PROSITE" id="PS51257">
    <property type="entry name" value="PROKAR_LIPOPROTEIN"/>
    <property type="match status" value="1"/>
</dbReference>
<name>A0ABW9GZY7_9FIRM</name>
<evidence type="ECO:0000256" key="1">
    <source>
        <dbReference type="ARBA" id="ARBA00004196"/>
    </source>
</evidence>
<dbReference type="InterPro" id="IPR001320">
    <property type="entry name" value="Iontro_rcpt_C"/>
</dbReference>
<dbReference type="Proteomes" id="UP001631949">
    <property type="component" value="Unassembled WGS sequence"/>
</dbReference>
<evidence type="ECO:0000256" key="5">
    <source>
        <dbReference type="SAM" id="SignalP"/>
    </source>
</evidence>
<proteinExistence type="inferred from homology"/>
<feature type="chain" id="PRO_5045224025" evidence="5">
    <location>
        <begin position="20"/>
        <end position="271"/>
    </location>
</feature>
<dbReference type="PROSITE" id="PS01039">
    <property type="entry name" value="SBP_BACTERIAL_3"/>
    <property type="match status" value="1"/>
</dbReference>
<organism evidence="8 9">
    <name type="scientific">Peptococcus simiae</name>
    <dbReference type="NCBI Taxonomy" id="1643805"/>
    <lineage>
        <taxon>Bacteria</taxon>
        <taxon>Bacillati</taxon>
        <taxon>Bacillota</taxon>
        <taxon>Clostridia</taxon>
        <taxon>Eubacteriales</taxon>
        <taxon>Peptococcaceae</taxon>
        <taxon>Peptococcus</taxon>
    </lineage>
</organism>
<evidence type="ECO:0000313" key="9">
    <source>
        <dbReference type="Proteomes" id="UP001631949"/>
    </source>
</evidence>
<feature type="domain" description="Ionotropic glutamate receptor C-terminal" evidence="7">
    <location>
        <begin position="44"/>
        <end position="264"/>
    </location>
</feature>
<evidence type="ECO:0000256" key="3">
    <source>
        <dbReference type="ARBA" id="ARBA00022729"/>
    </source>
</evidence>
<reference evidence="8 9" key="1">
    <citation type="journal article" date="2016" name="Int. J. Syst. Evol. Microbiol.">
        <title>Peptococcus simiae sp. nov., isolated from rhesus macaque faeces and emended description of the genus Peptococcus.</title>
        <authorList>
            <person name="Shkoporov A.N."/>
            <person name="Efimov B.A."/>
            <person name="Kondova I."/>
            <person name="Ouwerling B."/>
            <person name="Chaplin A.V."/>
            <person name="Shcherbakova V.A."/>
            <person name="Langermans J.A.M."/>
        </authorList>
    </citation>
    <scope>NUCLEOTIDE SEQUENCE [LARGE SCALE GENOMIC DNA]</scope>
    <source>
        <strain evidence="8 9">M108</strain>
    </source>
</reference>
<dbReference type="PANTHER" id="PTHR35936:SF34">
    <property type="entry name" value="ABC TRANSPORTER EXTRACELLULAR-BINDING PROTEIN YCKB-RELATED"/>
    <property type="match status" value="1"/>
</dbReference>
<comment type="caution">
    <text evidence="8">The sequence shown here is derived from an EMBL/GenBank/DDBJ whole genome shotgun (WGS) entry which is preliminary data.</text>
</comment>
<keyword evidence="3 5" id="KW-0732">Signal</keyword>